<comment type="cofactor">
    <cofactor evidence="1 8">
        <name>FAD</name>
        <dbReference type="ChEBI" id="CHEBI:57692"/>
    </cofactor>
</comment>
<dbReference type="GO" id="GO:0009086">
    <property type="term" value="P:methionine biosynthetic process"/>
    <property type="evidence" value="ECO:0007669"/>
    <property type="project" value="TreeGrafter"/>
</dbReference>
<evidence type="ECO:0000256" key="7">
    <source>
        <dbReference type="ARBA" id="ARBA00048628"/>
    </source>
</evidence>
<dbReference type="CDD" id="cd00537">
    <property type="entry name" value="MTHFR"/>
    <property type="match status" value="1"/>
</dbReference>
<name>A0A9E6XZU3_9ACTN</name>
<dbReference type="KEGG" id="sbae:DSM104329_03439"/>
<gene>
    <name evidence="9" type="primary">yitJ</name>
    <name evidence="9" type="ORF">DSM104329_03439</name>
</gene>
<dbReference type="AlphaFoldDB" id="A0A9E6XZU3"/>
<keyword evidence="5 8" id="KW-0274">FAD</keyword>
<evidence type="ECO:0000256" key="3">
    <source>
        <dbReference type="ARBA" id="ARBA00006743"/>
    </source>
</evidence>
<comment type="similarity">
    <text evidence="3 8">Belongs to the methylenetetrahydrofolate reductase family.</text>
</comment>
<dbReference type="PANTHER" id="PTHR45754:SF3">
    <property type="entry name" value="METHYLENETETRAHYDROFOLATE REDUCTASE (NADPH)"/>
    <property type="match status" value="1"/>
</dbReference>
<dbReference type="Proteomes" id="UP001162834">
    <property type="component" value="Chromosome"/>
</dbReference>
<dbReference type="PANTHER" id="PTHR45754">
    <property type="entry name" value="METHYLENETETRAHYDROFOLATE REDUCTASE"/>
    <property type="match status" value="1"/>
</dbReference>
<proteinExistence type="inferred from homology"/>
<evidence type="ECO:0000313" key="9">
    <source>
        <dbReference type="EMBL" id="UGS37027.1"/>
    </source>
</evidence>
<dbReference type="GO" id="GO:0106312">
    <property type="term" value="F:methylenetetrahydrofolate reductase (NADH) activity"/>
    <property type="evidence" value="ECO:0007669"/>
    <property type="project" value="UniProtKB-EC"/>
</dbReference>
<keyword evidence="6 8" id="KW-0560">Oxidoreductase</keyword>
<dbReference type="GO" id="GO:0035999">
    <property type="term" value="P:tetrahydrofolate interconversion"/>
    <property type="evidence" value="ECO:0007669"/>
    <property type="project" value="TreeGrafter"/>
</dbReference>
<dbReference type="RefSeq" id="WP_259311090.1">
    <property type="nucleotide sequence ID" value="NZ_CP087164.1"/>
</dbReference>
<keyword evidence="4 8" id="KW-0285">Flavoprotein</keyword>
<dbReference type="InterPro" id="IPR003171">
    <property type="entry name" value="Mehydrof_redctse-like"/>
</dbReference>
<comment type="pathway">
    <text evidence="2 8">One-carbon metabolism; tetrahydrofolate interconversion.</text>
</comment>
<evidence type="ECO:0000313" key="10">
    <source>
        <dbReference type="Proteomes" id="UP001162834"/>
    </source>
</evidence>
<keyword evidence="10" id="KW-1185">Reference proteome</keyword>
<dbReference type="SUPFAM" id="SSF51730">
    <property type="entry name" value="FAD-linked oxidoreductase"/>
    <property type="match status" value="1"/>
</dbReference>
<accession>A0A9E6XZU3</accession>
<organism evidence="9 10">
    <name type="scientific">Capillimicrobium parvum</name>
    <dbReference type="NCBI Taxonomy" id="2884022"/>
    <lineage>
        <taxon>Bacteria</taxon>
        <taxon>Bacillati</taxon>
        <taxon>Actinomycetota</taxon>
        <taxon>Thermoleophilia</taxon>
        <taxon>Solirubrobacterales</taxon>
        <taxon>Capillimicrobiaceae</taxon>
        <taxon>Capillimicrobium</taxon>
    </lineage>
</organism>
<dbReference type="GO" id="GO:0005829">
    <property type="term" value="C:cytosol"/>
    <property type="evidence" value="ECO:0007669"/>
    <property type="project" value="TreeGrafter"/>
</dbReference>
<dbReference type="Gene3D" id="3.20.20.220">
    <property type="match status" value="1"/>
</dbReference>
<dbReference type="Pfam" id="PF02219">
    <property type="entry name" value="MTHFR"/>
    <property type="match status" value="1"/>
</dbReference>
<evidence type="ECO:0000256" key="1">
    <source>
        <dbReference type="ARBA" id="ARBA00001974"/>
    </source>
</evidence>
<comment type="catalytic activity">
    <reaction evidence="7">
        <text>(6S)-5-methyl-5,6,7,8-tetrahydrofolate + NAD(+) = (6R)-5,10-methylene-5,6,7,8-tetrahydrofolate + NADH + H(+)</text>
        <dbReference type="Rhea" id="RHEA:19821"/>
        <dbReference type="ChEBI" id="CHEBI:15378"/>
        <dbReference type="ChEBI" id="CHEBI:15636"/>
        <dbReference type="ChEBI" id="CHEBI:18608"/>
        <dbReference type="ChEBI" id="CHEBI:57540"/>
        <dbReference type="ChEBI" id="CHEBI:57945"/>
        <dbReference type="EC" id="1.5.1.54"/>
    </reaction>
    <physiologicalReaction direction="right-to-left" evidence="7">
        <dbReference type="Rhea" id="RHEA:19823"/>
    </physiologicalReaction>
</comment>
<evidence type="ECO:0000256" key="5">
    <source>
        <dbReference type="ARBA" id="ARBA00022827"/>
    </source>
</evidence>
<evidence type="ECO:0000256" key="6">
    <source>
        <dbReference type="ARBA" id="ARBA00023002"/>
    </source>
</evidence>
<dbReference type="GO" id="GO:0071949">
    <property type="term" value="F:FAD binding"/>
    <property type="evidence" value="ECO:0007669"/>
    <property type="project" value="TreeGrafter"/>
</dbReference>
<dbReference type="InterPro" id="IPR029041">
    <property type="entry name" value="FAD-linked_oxidoreductase-like"/>
</dbReference>
<dbReference type="EMBL" id="CP087164">
    <property type="protein sequence ID" value="UGS37027.1"/>
    <property type="molecule type" value="Genomic_DNA"/>
</dbReference>
<evidence type="ECO:0000256" key="4">
    <source>
        <dbReference type="ARBA" id="ARBA00022630"/>
    </source>
</evidence>
<sequence>MAALTDALAAGRFAVTAELGPPREPDAEIVRAAARALHGTVDAVNVTDNQAATVKVSALAAASLLMGEGIEPILQITARDRNLMAIQGELLGAWALGVRTVLALSGDPLKVGPYEALATHVGDVDSLALTRLIAAMNEGRLAAGEPLQSPPSFVVAAAANPLVDPIDRLQAKIDAGAGLFQTNIVYDVERFAAWFAPFAEAGISERAPFLVGVTPPRSTRMLRHMHDNIPGVEVDDATFARMDGLEGDAAKTEGIAIAAELVRRLRDIPGVAGVHLMAPGWETEAVPRIVDAAALRPAATG</sequence>
<reference evidence="9" key="1">
    <citation type="journal article" date="2022" name="Int. J. Syst. Evol. Microbiol.">
        <title>Pseudomonas aegrilactucae sp. nov. and Pseudomonas morbosilactucae sp. nov., pathogens causing bacterial rot of lettuce in Japan.</title>
        <authorList>
            <person name="Sawada H."/>
            <person name="Fujikawa T."/>
            <person name="Satou M."/>
        </authorList>
    </citation>
    <scope>NUCLEOTIDE SEQUENCE</scope>
    <source>
        <strain evidence="9">0166_1</strain>
    </source>
</reference>
<protein>
    <recommendedName>
        <fullName evidence="8">Methylenetetrahydrofolate reductase</fullName>
    </recommendedName>
</protein>
<evidence type="ECO:0000256" key="8">
    <source>
        <dbReference type="RuleBase" id="RU003862"/>
    </source>
</evidence>
<evidence type="ECO:0000256" key="2">
    <source>
        <dbReference type="ARBA" id="ARBA00004777"/>
    </source>
</evidence>